<reference evidence="9" key="1">
    <citation type="submission" date="2021-01" db="EMBL/GenBank/DDBJ databases">
        <authorList>
            <person name="Corre E."/>
            <person name="Pelletier E."/>
            <person name="Niang G."/>
            <person name="Scheremetjew M."/>
            <person name="Finn R."/>
            <person name="Kale V."/>
            <person name="Holt S."/>
            <person name="Cochrane G."/>
            <person name="Meng A."/>
            <person name="Brown T."/>
            <person name="Cohen L."/>
        </authorList>
    </citation>
    <scope>NUCLEOTIDE SEQUENCE</scope>
    <source>
        <strain evidence="9">Isolate 1302-5</strain>
    </source>
</reference>
<dbReference type="SMART" id="SM00702">
    <property type="entry name" value="P4Hc"/>
    <property type="match status" value="1"/>
</dbReference>
<dbReference type="GO" id="GO:0005506">
    <property type="term" value="F:iron ion binding"/>
    <property type="evidence" value="ECO:0007669"/>
    <property type="project" value="InterPro"/>
</dbReference>
<evidence type="ECO:0000256" key="2">
    <source>
        <dbReference type="ARBA" id="ARBA00022723"/>
    </source>
</evidence>
<dbReference type="InterPro" id="IPR006620">
    <property type="entry name" value="Pro_4_hyd_alph"/>
</dbReference>
<comment type="cofactor">
    <cofactor evidence="1">
        <name>L-ascorbate</name>
        <dbReference type="ChEBI" id="CHEBI:38290"/>
    </cofactor>
</comment>
<dbReference type="GO" id="GO:0004656">
    <property type="term" value="F:procollagen-proline 4-dioxygenase activity"/>
    <property type="evidence" value="ECO:0007669"/>
    <property type="project" value="TreeGrafter"/>
</dbReference>
<dbReference type="AlphaFoldDB" id="A0A7S4NG91"/>
<name>A0A7S4NG91_9STRA</name>
<accession>A0A7S4NG91</accession>
<sequence>MRSLAVAGLMIWSSPISEAFFMTMRVGGSKLANQMALKIGLDVVPKGHQQSPPKNKRRHAPRTPTIEWNSQVEHYFWGHCGEQNPSIQRIENDEDFPLFHLSDVLSPESLERAFTLLSETEEEEIEQHELVSGRPSCIRRSLVSQLDPSGELLELLISSLPAELLNEEHHPYEDGSAVAYRCAETDFYDVHHDSFSPGDATLRKRQRAYTVLIYLQTPPGPPSNGGTEFPKLIATNGVNGNADDAKGLIVKPQAGDALVWPNFDSKGKPERNSVHRALSVRGSQEGQFNDDAKIGKVVINLWFEGLQVLKGTK</sequence>
<protein>
    <recommendedName>
        <fullName evidence="8">Prolyl 4-hydroxylase alpha subunit domain-containing protein</fullName>
    </recommendedName>
</protein>
<dbReference type="PANTHER" id="PTHR10869:SF246">
    <property type="entry name" value="TRANSMEMBRANE PROLYL 4-HYDROXYLASE"/>
    <property type="match status" value="1"/>
</dbReference>
<evidence type="ECO:0000256" key="5">
    <source>
        <dbReference type="ARBA" id="ARBA00023004"/>
    </source>
</evidence>
<evidence type="ECO:0000256" key="4">
    <source>
        <dbReference type="ARBA" id="ARBA00023002"/>
    </source>
</evidence>
<dbReference type="GO" id="GO:0005783">
    <property type="term" value="C:endoplasmic reticulum"/>
    <property type="evidence" value="ECO:0007669"/>
    <property type="project" value="TreeGrafter"/>
</dbReference>
<dbReference type="Gene3D" id="2.60.120.620">
    <property type="entry name" value="q2cbj1_9rhob like domain"/>
    <property type="match status" value="1"/>
</dbReference>
<dbReference type="EMBL" id="HBKQ01058276">
    <property type="protein sequence ID" value="CAE2284997.1"/>
    <property type="molecule type" value="Transcribed_RNA"/>
</dbReference>
<keyword evidence="5" id="KW-0408">Iron</keyword>
<evidence type="ECO:0000256" key="7">
    <source>
        <dbReference type="SAM" id="SignalP"/>
    </source>
</evidence>
<evidence type="ECO:0000256" key="1">
    <source>
        <dbReference type="ARBA" id="ARBA00001961"/>
    </source>
</evidence>
<organism evidence="9">
    <name type="scientific">Odontella aurita</name>
    <dbReference type="NCBI Taxonomy" id="265563"/>
    <lineage>
        <taxon>Eukaryota</taxon>
        <taxon>Sar</taxon>
        <taxon>Stramenopiles</taxon>
        <taxon>Ochrophyta</taxon>
        <taxon>Bacillariophyta</taxon>
        <taxon>Mediophyceae</taxon>
        <taxon>Biddulphiophycidae</taxon>
        <taxon>Eupodiscales</taxon>
        <taxon>Odontellaceae</taxon>
        <taxon>Odontella</taxon>
    </lineage>
</organism>
<dbReference type="InterPro" id="IPR045054">
    <property type="entry name" value="P4HA-like"/>
</dbReference>
<dbReference type="InterPro" id="IPR044862">
    <property type="entry name" value="Pro_4_hyd_alph_FE2OG_OXY"/>
</dbReference>
<feature type="domain" description="Prolyl 4-hydroxylase alpha subunit" evidence="8">
    <location>
        <begin position="96"/>
        <end position="304"/>
    </location>
</feature>
<proteinExistence type="predicted"/>
<keyword evidence="3" id="KW-0223">Dioxygenase</keyword>
<evidence type="ECO:0000313" key="9">
    <source>
        <dbReference type="EMBL" id="CAE2284997.1"/>
    </source>
</evidence>
<evidence type="ECO:0000259" key="8">
    <source>
        <dbReference type="SMART" id="SM00702"/>
    </source>
</evidence>
<dbReference type="PANTHER" id="PTHR10869">
    <property type="entry name" value="PROLYL 4-HYDROXYLASE ALPHA SUBUNIT"/>
    <property type="match status" value="1"/>
</dbReference>
<dbReference type="GO" id="GO:0031418">
    <property type="term" value="F:L-ascorbic acid binding"/>
    <property type="evidence" value="ECO:0007669"/>
    <property type="project" value="InterPro"/>
</dbReference>
<dbReference type="Pfam" id="PF13640">
    <property type="entry name" value="2OG-FeII_Oxy_3"/>
    <property type="match status" value="1"/>
</dbReference>
<keyword evidence="7" id="KW-0732">Signal</keyword>
<gene>
    <name evidence="9" type="ORF">OAUR00152_LOCUS39845</name>
</gene>
<evidence type="ECO:0000256" key="6">
    <source>
        <dbReference type="SAM" id="MobiDB-lite"/>
    </source>
</evidence>
<feature type="chain" id="PRO_5031371923" description="Prolyl 4-hydroxylase alpha subunit domain-containing protein" evidence="7">
    <location>
        <begin position="20"/>
        <end position="313"/>
    </location>
</feature>
<evidence type="ECO:0000256" key="3">
    <source>
        <dbReference type="ARBA" id="ARBA00022964"/>
    </source>
</evidence>
<keyword evidence="4" id="KW-0560">Oxidoreductase</keyword>
<feature type="signal peptide" evidence="7">
    <location>
        <begin position="1"/>
        <end position="19"/>
    </location>
</feature>
<feature type="region of interest" description="Disordered" evidence="6">
    <location>
        <begin position="43"/>
        <end position="63"/>
    </location>
</feature>
<keyword evidence="2" id="KW-0479">Metal-binding</keyword>